<keyword evidence="2" id="KW-0808">Transferase</keyword>
<gene>
    <name evidence="2" type="ORF">D2T33_06630</name>
</gene>
<dbReference type="RefSeq" id="WP_128269263.1">
    <property type="nucleotide sequence ID" value="NZ_SAUW01000005.1"/>
</dbReference>
<evidence type="ECO:0000313" key="3">
    <source>
        <dbReference type="Proteomes" id="UP000285710"/>
    </source>
</evidence>
<organism evidence="2 3">
    <name type="scientific">Paenirhodobacter populi</name>
    <dbReference type="NCBI Taxonomy" id="2306993"/>
    <lineage>
        <taxon>Bacteria</taxon>
        <taxon>Pseudomonadati</taxon>
        <taxon>Pseudomonadota</taxon>
        <taxon>Alphaproteobacteria</taxon>
        <taxon>Rhodobacterales</taxon>
        <taxon>Rhodobacter group</taxon>
        <taxon>Paenirhodobacter</taxon>
    </lineage>
</organism>
<dbReference type="AlphaFoldDB" id="A0A443IYW7"/>
<dbReference type="EMBL" id="SAUW01000005">
    <property type="protein sequence ID" value="RWR13378.1"/>
    <property type="molecule type" value="Genomic_DNA"/>
</dbReference>
<dbReference type="Gene3D" id="1.10.3990.20">
    <property type="entry name" value="protein bp1543"/>
    <property type="match status" value="1"/>
</dbReference>
<reference evidence="2 3" key="1">
    <citation type="submission" date="2019-01" db="EMBL/GenBank/DDBJ databases">
        <title>Sinorhodobacter populi sp. nov. isolated from the symptomatic bark tissue of Populus euramericana canker.</title>
        <authorList>
            <person name="Xu G."/>
        </authorList>
    </citation>
    <scope>NUCLEOTIDE SEQUENCE [LARGE SCALE GENOMIC DNA]</scope>
    <source>
        <strain evidence="2 3">2D-5</strain>
    </source>
</reference>
<evidence type="ECO:0000259" key="1">
    <source>
        <dbReference type="Pfam" id="PF13467"/>
    </source>
</evidence>
<sequence length="77" mass="8603">MSRPEKHSLTLEGHRTSVSLEPEFWKAFRMICAERGTGINAQASRIDIERPADTGLATAIRLFVLAYYQEKSAPPSP</sequence>
<feature type="domain" description="Ribbon-helix-helix" evidence="1">
    <location>
        <begin position="4"/>
        <end position="68"/>
    </location>
</feature>
<reference evidence="2 3" key="2">
    <citation type="submission" date="2019-01" db="EMBL/GenBank/DDBJ databases">
        <authorList>
            <person name="Li Y."/>
        </authorList>
    </citation>
    <scope>NUCLEOTIDE SEQUENCE [LARGE SCALE GENOMIC DNA]</scope>
    <source>
        <strain evidence="2 3">2D-5</strain>
    </source>
</reference>
<protein>
    <submittedName>
        <fullName evidence="2">Aryl-sulfate sulfotransferase</fullName>
    </submittedName>
</protein>
<dbReference type="InterPro" id="IPR038268">
    <property type="entry name" value="RHH_sf"/>
</dbReference>
<evidence type="ECO:0000313" key="2">
    <source>
        <dbReference type="EMBL" id="RWR13378.1"/>
    </source>
</evidence>
<comment type="caution">
    <text evidence="2">The sequence shown here is derived from an EMBL/GenBank/DDBJ whole genome shotgun (WGS) entry which is preliminary data.</text>
</comment>
<name>A0A443IYW7_9RHOB</name>
<dbReference type="Proteomes" id="UP000285710">
    <property type="component" value="Unassembled WGS sequence"/>
</dbReference>
<proteinExistence type="predicted"/>
<accession>A0A443IYW7</accession>
<dbReference type="GO" id="GO:0016740">
    <property type="term" value="F:transferase activity"/>
    <property type="evidence" value="ECO:0007669"/>
    <property type="project" value="UniProtKB-KW"/>
</dbReference>
<dbReference type="Pfam" id="PF13467">
    <property type="entry name" value="RHH_4"/>
    <property type="match status" value="1"/>
</dbReference>
<keyword evidence="3" id="KW-1185">Reference proteome</keyword>
<dbReference type="InterPro" id="IPR027373">
    <property type="entry name" value="RHH_dom"/>
</dbReference>